<keyword evidence="3" id="KW-0808">Transferase</keyword>
<dbReference type="AlphaFoldDB" id="A0A4R4E0D4"/>
<evidence type="ECO:0000256" key="1">
    <source>
        <dbReference type="ARBA" id="ARBA00038494"/>
    </source>
</evidence>
<dbReference type="EMBL" id="SKFH01000015">
    <property type="protein sequence ID" value="TCZ70605.1"/>
    <property type="molecule type" value="Genomic_DNA"/>
</dbReference>
<protein>
    <submittedName>
        <fullName evidence="3">Glycosyltransferase family 2 protein</fullName>
    </submittedName>
</protein>
<comment type="caution">
    <text evidence="3">The sequence shown here is derived from an EMBL/GenBank/DDBJ whole genome shotgun (WGS) entry which is preliminary data.</text>
</comment>
<dbReference type="InterPro" id="IPR001173">
    <property type="entry name" value="Glyco_trans_2-like"/>
</dbReference>
<comment type="similarity">
    <text evidence="1">Belongs to the glycosyltransferase 2 family. WaaE/KdtX subfamily.</text>
</comment>
<sequence length="282" mass="31884">MPAATPISVVVITRNEAANIMDCLRSARALSDDIVVVDCGSNDATTRLAALCRARVQIHTWQGYGAARNLGAALARHDWILALDADERLDENLITQLKNQILERGRVYRFRRRNHWEERPIRFGTLGFERIARLYHRGDARWNGYAVHERLTGAFRVQDVPGNIQHFGIADPDFYYRKKEHYALLSALTYARQGKKAGLLKRFVAPLFDAVKSYLLLAGFLDGAIGARLALTTFRYTARKYALLHRQRERLLKLERQPGRNGPDEAACMIAELKPLPSSAAS</sequence>
<dbReference type="PANTHER" id="PTHR43630:SF2">
    <property type="entry name" value="GLYCOSYLTRANSFERASE"/>
    <property type="match status" value="1"/>
</dbReference>
<evidence type="ECO:0000313" key="3">
    <source>
        <dbReference type="EMBL" id="TCZ70605.1"/>
    </source>
</evidence>
<evidence type="ECO:0000313" key="4">
    <source>
        <dbReference type="Proteomes" id="UP000295164"/>
    </source>
</evidence>
<dbReference type="OrthoDB" id="9815923at2"/>
<dbReference type="Proteomes" id="UP000295164">
    <property type="component" value="Unassembled WGS sequence"/>
</dbReference>
<dbReference type="InterPro" id="IPR029044">
    <property type="entry name" value="Nucleotide-diphossugar_trans"/>
</dbReference>
<evidence type="ECO:0000259" key="2">
    <source>
        <dbReference type="Pfam" id="PF00535"/>
    </source>
</evidence>
<gene>
    <name evidence="3" type="ORF">E0486_10725</name>
</gene>
<dbReference type="Gene3D" id="3.90.550.10">
    <property type="entry name" value="Spore Coat Polysaccharide Biosynthesis Protein SpsA, Chain A"/>
    <property type="match status" value="1"/>
</dbReference>
<reference evidence="3 4" key="1">
    <citation type="submission" date="2019-03" db="EMBL/GenBank/DDBJ databases">
        <authorList>
            <person name="Kim M.K.M."/>
        </authorList>
    </citation>
    <scope>NUCLEOTIDE SEQUENCE [LARGE SCALE GENOMIC DNA]</scope>
    <source>
        <strain evidence="3 4">17J68-15</strain>
    </source>
</reference>
<organism evidence="3 4">
    <name type="scientific">Flaviaesturariibacter aridisoli</name>
    <dbReference type="NCBI Taxonomy" id="2545761"/>
    <lineage>
        <taxon>Bacteria</taxon>
        <taxon>Pseudomonadati</taxon>
        <taxon>Bacteroidota</taxon>
        <taxon>Chitinophagia</taxon>
        <taxon>Chitinophagales</taxon>
        <taxon>Chitinophagaceae</taxon>
        <taxon>Flaviaestuariibacter</taxon>
    </lineage>
</organism>
<dbReference type="GO" id="GO:0016740">
    <property type="term" value="F:transferase activity"/>
    <property type="evidence" value="ECO:0007669"/>
    <property type="project" value="UniProtKB-KW"/>
</dbReference>
<proteinExistence type="inferred from homology"/>
<dbReference type="RefSeq" id="WP_131852174.1">
    <property type="nucleotide sequence ID" value="NZ_SKFH01000015.1"/>
</dbReference>
<dbReference type="SUPFAM" id="SSF53448">
    <property type="entry name" value="Nucleotide-diphospho-sugar transferases"/>
    <property type="match status" value="1"/>
</dbReference>
<name>A0A4R4E0D4_9BACT</name>
<dbReference type="CDD" id="cd02511">
    <property type="entry name" value="Beta4Glucosyltransferase"/>
    <property type="match status" value="1"/>
</dbReference>
<keyword evidence="4" id="KW-1185">Reference proteome</keyword>
<feature type="domain" description="Glycosyltransferase 2-like" evidence="2">
    <location>
        <begin position="8"/>
        <end position="144"/>
    </location>
</feature>
<accession>A0A4R4E0D4</accession>
<dbReference type="PANTHER" id="PTHR43630">
    <property type="entry name" value="POLY-BETA-1,6-N-ACETYL-D-GLUCOSAMINE SYNTHASE"/>
    <property type="match status" value="1"/>
</dbReference>
<dbReference type="Pfam" id="PF00535">
    <property type="entry name" value="Glycos_transf_2"/>
    <property type="match status" value="1"/>
</dbReference>